<evidence type="ECO:0000313" key="2">
    <source>
        <dbReference type="Proteomes" id="UP000887013"/>
    </source>
</evidence>
<dbReference type="AlphaFoldDB" id="A0A8X6TIR2"/>
<reference evidence="1" key="1">
    <citation type="submission" date="2020-08" db="EMBL/GenBank/DDBJ databases">
        <title>Multicomponent nature underlies the extraordinary mechanical properties of spider dragline silk.</title>
        <authorList>
            <person name="Kono N."/>
            <person name="Nakamura H."/>
            <person name="Mori M."/>
            <person name="Yoshida Y."/>
            <person name="Ohtoshi R."/>
            <person name="Malay A.D."/>
            <person name="Moran D.A.P."/>
            <person name="Tomita M."/>
            <person name="Numata K."/>
            <person name="Arakawa K."/>
        </authorList>
    </citation>
    <scope>NUCLEOTIDE SEQUENCE</scope>
</reference>
<comment type="caution">
    <text evidence="1">The sequence shown here is derived from an EMBL/GenBank/DDBJ whole genome shotgun (WGS) entry which is preliminary data.</text>
</comment>
<dbReference type="EMBL" id="BMAW01011069">
    <property type="protein sequence ID" value="GFT21808.1"/>
    <property type="molecule type" value="Genomic_DNA"/>
</dbReference>
<evidence type="ECO:0000313" key="1">
    <source>
        <dbReference type="EMBL" id="GFT21808.1"/>
    </source>
</evidence>
<protein>
    <submittedName>
        <fullName evidence="1">Uncharacterized protein</fullName>
    </submittedName>
</protein>
<proteinExistence type="predicted"/>
<accession>A0A8X6TIR2</accession>
<gene>
    <name evidence="1" type="ORF">NPIL_487921</name>
</gene>
<organism evidence="1 2">
    <name type="scientific">Nephila pilipes</name>
    <name type="common">Giant wood spider</name>
    <name type="synonym">Nephila maculata</name>
    <dbReference type="NCBI Taxonomy" id="299642"/>
    <lineage>
        <taxon>Eukaryota</taxon>
        <taxon>Metazoa</taxon>
        <taxon>Ecdysozoa</taxon>
        <taxon>Arthropoda</taxon>
        <taxon>Chelicerata</taxon>
        <taxon>Arachnida</taxon>
        <taxon>Araneae</taxon>
        <taxon>Araneomorphae</taxon>
        <taxon>Entelegynae</taxon>
        <taxon>Araneoidea</taxon>
        <taxon>Nephilidae</taxon>
        <taxon>Nephila</taxon>
    </lineage>
</organism>
<keyword evidence="2" id="KW-1185">Reference proteome</keyword>
<sequence>MKILFHALCSWCFRAKTFLGEFHIIVKTPLFGISNLKHEKPMLPSSENFRSSENASPQQCGNLSVSLSVPLSCEANFRAKVCSIARHQTQLDYQKEVYD</sequence>
<dbReference type="Proteomes" id="UP000887013">
    <property type="component" value="Unassembled WGS sequence"/>
</dbReference>
<name>A0A8X6TIR2_NEPPI</name>